<keyword evidence="2" id="KW-1185">Reference proteome</keyword>
<sequence length="66" mass="7669">LREQIIKVKGSDTVPMVLVGNKCDLEKDRMVTRQQGLALSQRWGQTAFYETSARQRIHVDEVFYDL</sequence>
<reference evidence="1" key="1">
    <citation type="submission" date="2021-06" db="EMBL/GenBank/DDBJ databases">
        <authorList>
            <person name="Kallberg Y."/>
            <person name="Tangrot J."/>
            <person name="Rosling A."/>
        </authorList>
    </citation>
    <scope>NUCLEOTIDE SEQUENCE</scope>
    <source>
        <strain evidence="1">AU212A</strain>
    </source>
</reference>
<feature type="non-terminal residue" evidence="1">
    <location>
        <position position="66"/>
    </location>
</feature>
<gene>
    <name evidence="1" type="ORF">SCALOS_LOCUS10426</name>
</gene>
<protein>
    <submittedName>
        <fullName evidence="1">1025_t:CDS:1</fullName>
    </submittedName>
</protein>
<proteinExistence type="predicted"/>
<feature type="non-terminal residue" evidence="1">
    <location>
        <position position="1"/>
    </location>
</feature>
<accession>A0ACA9P9N0</accession>
<evidence type="ECO:0000313" key="1">
    <source>
        <dbReference type="EMBL" id="CAG8699000.1"/>
    </source>
</evidence>
<comment type="caution">
    <text evidence="1">The sequence shown here is derived from an EMBL/GenBank/DDBJ whole genome shotgun (WGS) entry which is preliminary data.</text>
</comment>
<dbReference type="EMBL" id="CAJVPM010038765">
    <property type="protein sequence ID" value="CAG8699000.1"/>
    <property type="molecule type" value="Genomic_DNA"/>
</dbReference>
<evidence type="ECO:0000313" key="2">
    <source>
        <dbReference type="Proteomes" id="UP000789860"/>
    </source>
</evidence>
<dbReference type="Proteomes" id="UP000789860">
    <property type="component" value="Unassembled WGS sequence"/>
</dbReference>
<name>A0ACA9P9N0_9GLOM</name>
<organism evidence="1 2">
    <name type="scientific">Scutellospora calospora</name>
    <dbReference type="NCBI Taxonomy" id="85575"/>
    <lineage>
        <taxon>Eukaryota</taxon>
        <taxon>Fungi</taxon>
        <taxon>Fungi incertae sedis</taxon>
        <taxon>Mucoromycota</taxon>
        <taxon>Glomeromycotina</taxon>
        <taxon>Glomeromycetes</taxon>
        <taxon>Diversisporales</taxon>
        <taxon>Gigasporaceae</taxon>
        <taxon>Scutellospora</taxon>
    </lineage>
</organism>